<dbReference type="PANTHER" id="PTHR11142">
    <property type="entry name" value="PSEUDOURIDYLATE SYNTHASE"/>
    <property type="match status" value="1"/>
</dbReference>
<dbReference type="InterPro" id="IPR020094">
    <property type="entry name" value="TruA/RsuA/RluB/E/F_N"/>
</dbReference>
<dbReference type="InterPro" id="IPR020095">
    <property type="entry name" value="PsdUridine_synth_TruA_C"/>
</dbReference>
<evidence type="ECO:0000313" key="7">
    <source>
        <dbReference type="Proteomes" id="UP000232323"/>
    </source>
</evidence>
<sequence length="387" mass="42937">MCRAVPSSVHLVSSEDEGIDISAETRSIGHSDEASTSLGTLDIRQSFSPMASEHDRRILEGLPPLSLVSQNQGLHGVLRQAGPGSGPGYLSELGAHSYRMTISYEGTEYRGWQLQPDFPSIQGSVEHALCTALREPREKLKVQAAGRTDRGVHAIGQVVQFYSDNSGLDGPGLAYKLNRLLPPDIRVVSLNKTAPDFIVTISAVSKTYHYYVDNAPEHNPIMRRFRMHVAKPLDLDAMRESMQLIQGTHDFTQFSNNAESGRKRNPIKTMHRVDLVELGDGNLRFEFEGSGFLYKMVRHLTGVMLAIGSHSLPPDYVRRQLEVGRKQTPGAGGKYRGYKVALSKGLFLANVRYIPGVDDPDRLLYPDMAHDSLGRLLDFLPVENEEE</sequence>
<dbReference type="Proteomes" id="UP000232323">
    <property type="component" value="Unassembled WGS sequence"/>
</dbReference>
<dbReference type="GO" id="GO:0031119">
    <property type="term" value="P:tRNA pseudouridine synthesis"/>
    <property type="evidence" value="ECO:0007669"/>
    <property type="project" value="TreeGrafter"/>
</dbReference>
<dbReference type="Pfam" id="PF01416">
    <property type="entry name" value="PseudoU_synth_1"/>
    <property type="match status" value="1"/>
</dbReference>
<dbReference type="PANTHER" id="PTHR11142:SF0">
    <property type="entry name" value="TRNA PSEUDOURIDINE SYNTHASE-LIKE 1"/>
    <property type="match status" value="1"/>
</dbReference>
<keyword evidence="2 4" id="KW-0819">tRNA processing</keyword>
<dbReference type="EMBL" id="BEGY01000082">
    <property type="protein sequence ID" value="GAX82556.1"/>
    <property type="molecule type" value="Genomic_DNA"/>
</dbReference>
<dbReference type="InterPro" id="IPR020097">
    <property type="entry name" value="PsdUridine_synth_TruA_a/b_dom"/>
</dbReference>
<organism evidence="6 7">
    <name type="scientific">Chlamydomonas eustigma</name>
    <dbReference type="NCBI Taxonomy" id="1157962"/>
    <lineage>
        <taxon>Eukaryota</taxon>
        <taxon>Viridiplantae</taxon>
        <taxon>Chlorophyta</taxon>
        <taxon>core chlorophytes</taxon>
        <taxon>Chlorophyceae</taxon>
        <taxon>CS clade</taxon>
        <taxon>Chlamydomonadales</taxon>
        <taxon>Chlamydomonadaceae</taxon>
        <taxon>Chlamydomonas</taxon>
    </lineage>
</organism>
<evidence type="ECO:0000259" key="5">
    <source>
        <dbReference type="Pfam" id="PF01416"/>
    </source>
</evidence>
<dbReference type="GO" id="GO:0160147">
    <property type="term" value="F:tRNA pseudouridine(38-40) synthase activity"/>
    <property type="evidence" value="ECO:0007669"/>
    <property type="project" value="UniProtKB-EC"/>
</dbReference>
<dbReference type="SUPFAM" id="SSF55120">
    <property type="entry name" value="Pseudouridine synthase"/>
    <property type="match status" value="1"/>
</dbReference>
<dbReference type="NCBIfam" id="TIGR00071">
    <property type="entry name" value="hisT_truA"/>
    <property type="match status" value="1"/>
</dbReference>
<dbReference type="AlphaFoldDB" id="A0A250XHT4"/>
<accession>A0A250XHT4</accession>
<dbReference type="OrthoDB" id="271910at2759"/>
<dbReference type="HAMAP" id="MF_00171">
    <property type="entry name" value="TruA"/>
    <property type="match status" value="1"/>
</dbReference>
<dbReference type="GO" id="GO:0003723">
    <property type="term" value="F:RNA binding"/>
    <property type="evidence" value="ECO:0007669"/>
    <property type="project" value="InterPro"/>
</dbReference>
<protein>
    <recommendedName>
        <fullName evidence="4">tRNA pseudouridine synthase</fullName>
        <ecNumber evidence="4">5.4.99.12</ecNumber>
    </recommendedName>
</protein>
<dbReference type="Gene3D" id="3.30.70.580">
    <property type="entry name" value="Pseudouridine synthase I, catalytic domain, N-terminal subdomain"/>
    <property type="match status" value="1"/>
</dbReference>
<comment type="similarity">
    <text evidence="1 4">Belongs to the tRNA pseudouridine synthase TruA family.</text>
</comment>
<reference evidence="6 7" key="1">
    <citation type="submission" date="2017-08" db="EMBL/GenBank/DDBJ databases">
        <title>Acidophilic green algal genome provides insights into adaptation to an acidic environment.</title>
        <authorList>
            <person name="Hirooka S."/>
            <person name="Hirose Y."/>
            <person name="Kanesaki Y."/>
            <person name="Higuchi S."/>
            <person name="Fujiwara T."/>
            <person name="Onuma R."/>
            <person name="Era A."/>
            <person name="Ohbayashi R."/>
            <person name="Uzuka A."/>
            <person name="Nozaki H."/>
            <person name="Yoshikawa H."/>
            <person name="Miyagishima S.Y."/>
        </authorList>
    </citation>
    <scope>NUCLEOTIDE SEQUENCE [LARGE SCALE GENOMIC DNA]</scope>
    <source>
        <strain evidence="6 7">NIES-2499</strain>
    </source>
</reference>
<evidence type="ECO:0000256" key="3">
    <source>
        <dbReference type="ARBA" id="ARBA00023235"/>
    </source>
</evidence>
<dbReference type="InterPro" id="IPR001406">
    <property type="entry name" value="PsdUridine_synth_TruA"/>
</dbReference>
<comment type="caution">
    <text evidence="6">The sequence shown here is derived from an EMBL/GenBank/DDBJ whole genome shotgun (WGS) entry which is preliminary data.</text>
</comment>
<proteinExistence type="inferred from homology"/>
<keyword evidence="7" id="KW-1185">Reference proteome</keyword>
<comment type="catalytic activity">
    <reaction evidence="4">
        <text>uridine(38/39/40) in tRNA = pseudouridine(38/39/40) in tRNA</text>
        <dbReference type="Rhea" id="RHEA:22376"/>
        <dbReference type="Rhea" id="RHEA-COMP:10085"/>
        <dbReference type="Rhea" id="RHEA-COMP:10087"/>
        <dbReference type="ChEBI" id="CHEBI:65314"/>
        <dbReference type="ChEBI" id="CHEBI:65315"/>
        <dbReference type="EC" id="5.4.99.12"/>
    </reaction>
</comment>
<evidence type="ECO:0000256" key="2">
    <source>
        <dbReference type="ARBA" id="ARBA00022694"/>
    </source>
</evidence>
<gene>
    <name evidence="6" type="ORF">CEUSTIGMA_g9982.t1</name>
</gene>
<dbReference type="STRING" id="1157962.A0A250XHT4"/>
<dbReference type="CDD" id="cd02570">
    <property type="entry name" value="PseudoU_synth_EcTruA"/>
    <property type="match status" value="1"/>
</dbReference>
<dbReference type="InterPro" id="IPR020103">
    <property type="entry name" value="PsdUridine_synth_cat_dom_sf"/>
</dbReference>
<keyword evidence="3 4" id="KW-0413">Isomerase</keyword>
<evidence type="ECO:0000256" key="1">
    <source>
        <dbReference type="ARBA" id="ARBA00009375"/>
    </source>
</evidence>
<evidence type="ECO:0000256" key="4">
    <source>
        <dbReference type="RuleBase" id="RU003792"/>
    </source>
</evidence>
<name>A0A250XHT4_9CHLO</name>
<dbReference type="Gene3D" id="3.30.70.660">
    <property type="entry name" value="Pseudouridine synthase I, catalytic domain, C-terminal subdomain"/>
    <property type="match status" value="1"/>
</dbReference>
<evidence type="ECO:0000313" key="6">
    <source>
        <dbReference type="EMBL" id="GAX82556.1"/>
    </source>
</evidence>
<dbReference type="EC" id="5.4.99.12" evidence="4"/>
<feature type="domain" description="Pseudouridine synthase I TruA alpha/beta" evidence="5">
    <location>
        <begin position="243"/>
        <end position="353"/>
    </location>
</feature>